<dbReference type="EMBL" id="DF238815">
    <property type="protein sequence ID" value="GAC98062.1"/>
    <property type="molecule type" value="Genomic_DNA"/>
</dbReference>
<dbReference type="HOGENOM" id="CLU_2110058_0_0_1"/>
<organism evidence="1 2">
    <name type="scientific">Pseudozyma hubeiensis (strain SY62)</name>
    <name type="common">Yeast</name>
    <dbReference type="NCBI Taxonomy" id="1305764"/>
    <lineage>
        <taxon>Eukaryota</taxon>
        <taxon>Fungi</taxon>
        <taxon>Dikarya</taxon>
        <taxon>Basidiomycota</taxon>
        <taxon>Ustilaginomycotina</taxon>
        <taxon>Ustilaginomycetes</taxon>
        <taxon>Ustilaginales</taxon>
        <taxon>Ustilaginaceae</taxon>
        <taxon>Pseudozyma</taxon>
    </lineage>
</organism>
<name>R9P9Y0_PSEHS</name>
<sequence>MTRNVLLRDVPELGGKLRGSRALRGQVQVDQGYRRDKRTKHRNSDQVWTDDGRLSCERCHIAATAYGYKLARWAPYDMLKSKEKLFWNRMLLNSARSNCALITNDSSETFRRPAL</sequence>
<dbReference type="RefSeq" id="XP_012191649.1">
    <property type="nucleotide sequence ID" value="XM_012336259.1"/>
</dbReference>
<dbReference type="AlphaFoldDB" id="R9P9Y0"/>
<dbReference type="GeneID" id="24110928"/>
<evidence type="ECO:0000313" key="2">
    <source>
        <dbReference type="Proteomes" id="UP000014071"/>
    </source>
</evidence>
<proteinExistence type="predicted"/>
<protein>
    <submittedName>
        <fullName evidence="1">Uncharacterized protein</fullName>
    </submittedName>
</protein>
<evidence type="ECO:0000313" key="1">
    <source>
        <dbReference type="EMBL" id="GAC98062.1"/>
    </source>
</evidence>
<dbReference type="Proteomes" id="UP000014071">
    <property type="component" value="Unassembled WGS sequence"/>
</dbReference>
<keyword evidence="2" id="KW-1185">Reference proteome</keyword>
<reference evidence="2" key="1">
    <citation type="journal article" date="2013" name="Genome Announc.">
        <title>Draft genome sequence of the basidiomycetous yeast-like fungus Pseudozyma hubeiensis SY62, which produces an abundant amount of the biosurfactant mannosylerythritol lipids.</title>
        <authorList>
            <person name="Konishi M."/>
            <person name="Hatada Y."/>
            <person name="Horiuchi J."/>
        </authorList>
    </citation>
    <scope>NUCLEOTIDE SEQUENCE [LARGE SCALE GENOMIC DNA]</scope>
    <source>
        <strain evidence="2">SY62</strain>
    </source>
</reference>
<gene>
    <name evidence="1" type="ORF">PHSY_005651</name>
</gene>
<accession>R9P9Y0</accession>